<protein>
    <recommendedName>
        <fullName evidence="4">Type I restriction modification DNA specificity domain-containing protein</fullName>
    </recommendedName>
</protein>
<name>A0A2D3WAP7_9BACT</name>
<proteinExistence type="inferred from homology"/>
<dbReference type="InterPro" id="IPR044946">
    <property type="entry name" value="Restrct_endonuc_typeI_TRD_sf"/>
</dbReference>
<dbReference type="InterPro" id="IPR051212">
    <property type="entry name" value="Type-I_RE_S_subunit"/>
</dbReference>
<reference evidence="5 6" key="1">
    <citation type="journal article" date="2017" name="Front. Microbiol.">
        <title>Comparative Genomic Analysis of the Class Epsilonproteobacteria and Proposed Reclassification to Epsilonbacteraeota (phyl. nov.).</title>
        <authorList>
            <person name="Waite D.W."/>
            <person name="Vanwonterghem I."/>
            <person name="Rinke C."/>
            <person name="Parks D.H."/>
            <person name="Zhang Y."/>
            <person name="Takai K."/>
            <person name="Sievert S.M."/>
            <person name="Simon J."/>
            <person name="Campbell B.J."/>
            <person name="Hanson T.E."/>
            <person name="Woyke T."/>
            <person name="Klotz M.G."/>
            <person name="Hugenholtz P."/>
        </authorList>
    </citation>
    <scope>NUCLEOTIDE SEQUENCE [LARGE SCALE GENOMIC DNA]</scope>
    <source>
        <strain evidence="5">UBA12443</strain>
    </source>
</reference>
<feature type="domain" description="Type I restriction modification DNA specificity" evidence="4">
    <location>
        <begin position="201"/>
        <end position="385"/>
    </location>
</feature>
<gene>
    <name evidence="5" type="ORF">CFH83_06170</name>
</gene>
<dbReference type="Pfam" id="PF01420">
    <property type="entry name" value="Methylase_S"/>
    <property type="match status" value="2"/>
</dbReference>
<evidence type="ECO:0000256" key="1">
    <source>
        <dbReference type="ARBA" id="ARBA00010923"/>
    </source>
</evidence>
<dbReference type="Gene3D" id="3.90.220.20">
    <property type="entry name" value="DNA methylase specificity domains"/>
    <property type="match status" value="2"/>
</dbReference>
<dbReference type="GO" id="GO:0009307">
    <property type="term" value="P:DNA restriction-modification system"/>
    <property type="evidence" value="ECO:0007669"/>
    <property type="project" value="UniProtKB-KW"/>
</dbReference>
<dbReference type="SUPFAM" id="SSF116734">
    <property type="entry name" value="DNA methylase specificity domain"/>
    <property type="match status" value="2"/>
</dbReference>
<comment type="caution">
    <text evidence="5">The sequence shown here is derived from an EMBL/GenBank/DDBJ whole genome shotgun (WGS) entry which is preliminary data.</text>
</comment>
<comment type="similarity">
    <text evidence="1">Belongs to the type-I restriction system S methylase family.</text>
</comment>
<sequence>MISNLPTLPDGWEWKKLGDVVTEISSKLQASQCQDLPYLSLENIESQTGKLLNVSSAKESNVIGTCSKFTKDTVIYSKLRPYLNKVAIPDFDGVGTTELIVFQPKNNLDKFFLANFLRSESVVNKINASSYGAKMPRTSSKFLKELEIPLPSLNEQKRLVALLDTLFAKIDRSLELLSENITAADLLLPSALNTVFGELGEQWETKTINEIAFVKGGKRLAKGDQLLDTETPYPYLRVTDFTNDGTISTKKMLYLSPDVHEKIKRYTISHEDLYITNVGNTIGKSGIIPKELEGANLTENAVKLVYKNKKNISNKFVYYFTKSATFIFQLESATKQMAIPKLAIMRLSEIQIPLPPLDIQTQSVAYLDSIREKVEILKHVQNDKIKNLKALKASLLDRAFKGEL</sequence>
<dbReference type="CDD" id="cd17256">
    <property type="entry name" value="RMtype1_S_EcoJA65PI-TRD1-CR1_like"/>
    <property type="match status" value="1"/>
</dbReference>
<dbReference type="GO" id="GO:0003677">
    <property type="term" value="F:DNA binding"/>
    <property type="evidence" value="ECO:0007669"/>
    <property type="project" value="UniProtKB-KW"/>
</dbReference>
<dbReference type="PANTHER" id="PTHR43140">
    <property type="entry name" value="TYPE-1 RESTRICTION ENZYME ECOKI SPECIFICITY PROTEIN"/>
    <property type="match status" value="1"/>
</dbReference>
<evidence type="ECO:0000313" key="5">
    <source>
        <dbReference type="EMBL" id="DAB38402.1"/>
    </source>
</evidence>
<organism evidence="5 6">
    <name type="scientific">Sulfuricurvum kujiense</name>
    <dbReference type="NCBI Taxonomy" id="148813"/>
    <lineage>
        <taxon>Bacteria</taxon>
        <taxon>Pseudomonadati</taxon>
        <taxon>Campylobacterota</taxon>
        <taxon>Epsilonproteobacteria</taxon>
        <taxon>Campylobacterales</taxon>
        <taxon>Sulfurimonadaceae</taxon>
        <taxon>Sulfuricurvum</taxon>
    </lineage>
</organism>
<keyword evidence="3" id="KW-0238">DNA-binding</keyword>
<dbReference type="AlphaFoldDB" id="A0A2D3WAP7"/>
<dbReference type="PANTHER" id="PTHR43140:SF1">
    <property type="entry name" value="TYPE I RESTRICTION ENZYME ECOKI SPECIFICITY SUBUNIT"/>
    <property type="match status" value="1"/>
</dbReference>
<evidence type="ECO:0000259" key="4">
    <source>
        <dbReference type="Pfam" id="PF01420"/>
    </source>
</evidence>
<feature type="domain" description="Type I restriction modification DNA specificity" evidence="4">
    <location>
        <begin position="9"/>
        <end position="171"/>
    </location>
</feature>
<keyword evidence="2" id="KW-0680">Restriction system</keyword>
<dbReference type="InterPro" id="IPR000055">
    <property type="entry name" value="Restrct_endonuc_typeI_TRD"/>
</dbReference>
<dbReference type="RefSeq" id="WP_294896682.1">
    <property type="nucleotide sequence ID" value="NZ_DLUI01000086.1"/>
</dbReference>
<dbReference type="EMBL" id="DLUI01000086">
    <property type="protein sequence ID" value="DAB38402.1"/>
    <property type="molecule type" value="Genomic_DNA"/>
</dbReference>
<evidence type="ECO:0000256" key="2">
    <source>
        <dbReference type="ARBA" id="ARBA00022747"/>
    </source>
</evidence>
<evidence type="ECO:0000313" key="6">
    <source>
        <dbReference type="Proteomes" id="UP000228859"/>
    </source>
</evidence>
<dbReference type="Proteomes" id="UP000228859">
    <property type="component" value="Unassembled WGS sequence"/>
</dbReference>
<evidence type="ECO:0000256" key="3">
    <source>
        <dbReference type="ARBA" id="ARBA00023125"/>
    </source>
</evidence>
<accession>A0A2D3WAP7</accession>